<dbReference type="EMBL" id="UPHU01000001">
    <property type="protein sequence ID" value="VBA47615.1"/>
    <property type="molecule type" value="Genomic_DNA"/>
</dbReference>
<sequence>MIGGEPLLFPDRIRAYVEGMEYVSLSTNGMRRLPREGFERVQLFVTVFGGDALDDEWRAIRPGGKRFTGLFQTALDNVRDDPRAMFIVHLAEQPISSIEPTVERIADNGNRVTLGLYGAYDEHDPIGLRDPDRLIDEALRVKERFRTWC</sequence>
<evidence type="ECO:0008006" key="3">
    <source>
        <dbReference type="Google" id="ProtNLM"/>
    </source>
</evidence>
<evidence type="ECO:0000313" key="2">
    <source>
        <dbReference type="Proteomes" id="UP000268285"/>
    </source>
</evidence>
<reference evidence="1 2" key="1">
    <citation type="submission" date="2018-09" db="EMBL/GenBank/DDBJ databases">
        <authorList>
            <person name="Tagini F."/>
        </authorList>
    </citation>
    <scope>NUCLEOTIDE SEQUENCE [LARGE SCALE GENOMIC DNA]</scope>
    <source>
        <strain evidence="1 2">MK142</strain>
    </source>
</reference>
<proteinExistence type="predicted"/>
<protein>
    <recommendedName>
        <fullName evidence="3">Radical SAM core domain-containing protein</fullName>
    </recommendedName>
</protein>
<dbReference type="Proteomes" id="UP000268285">
    <property type="component" value="Unassembled WGS sequence"/>
</dbReference>
<gene>
    <name evidence="1" type="ORF">LAUMK142_00854</name>
</gene>
<keyword evidence="2" id="KW-1185">Reference proteome</keyword>
<dbReference type="AlphaFoldDB" id="A0A498QRC1"/>
<accession>A0A498QRC1</accession>
<organism evidence="1 2">
    <name type="scientific">Mycobacterium pseudokansasii</name>
    <dbReference type="NCBI Taxonomy" id="2341080"/>
    <lineage>
        <taxon>Bacteria</taxon>
        <taxon>Bacillati</taxon>
        <taxon>Actinomycetota</taxon>
        <taxon>Actinomycetes</taxon>
        <taxon>Mycobacteriales</taxon>
        <taxon>Mycobacteriaceae</taxon>
        <taxon>Mycobacterium</taxon>
    </lineage>
</organism>
<evidence type="ECO:0000313" key="1">
    <source>
        <dbReference type="EMBL" id="VBA47615.1"/>
    </source>
</evidence>
<name>A0A498QRC1_9MYCO</name>